<dbReference type="GeneID" id="59290318"/>
<sequence length="98" mass="10977">MLRNLQRISVGSLNLPLNKAVSSSDSASIAYLIFPDPTLEYGTTYRITGSATSVQMFRSPLAFHPSPRRLRSLDFPLVPLESTTRRANSVSLWYPKFT</sequence>
<dbReference type="EMBL" id="JACCJC010000041">
    <property type="protein sequence ID" value="KAF6233120.1"/>
    <property type="molecule type" value="Genomic_DNA"/>
</dbReference>
<accession>A0A8H6FR00</accession>
<evidence type="ECO:0000313" key="2">
    <source>
        <dbReference type="Proteomes" id="UP000578531"/>
    </source>
</evidence>
<dbReference type="AlphaFoldDB" id="A0A8H6FR00"/>
<name>A0A8H6FR00_9LECA</name>
<evidence type="ECO:0000313" key="1">
    <source>
        <dbReference type="EMBL" id="KAF6233120.1"/>
    </source>
</evidence>
<proteinExistence type="predicted"/>
<keyword evidence="2" id="KW-1185">Reference proteome</keyword>
<comment type="caution">
    <text evidence="1">The sequence shown here is derived from an EMBL/GenBank/DDBJ whole genome shotgun (WGS) entry which is preliminary data.</text>
</comment>
<reference evidence="1 2" key="1">
    <citation type="journal article" date="2020" name="Genomics">
        <title>Complete, high-quality genomes from long-read metagenomic sequencing of two wolf lichen thalli reveals enigmatic genome architecture.</title>
        <authorList>
            <person name="McKenzie S.K."/>
            <person name="Walston R.F."/>
            <person name="Allen J.L."/>
        </authorList>
    </citation>
    <scope>NUCLEOTIDE SEQUENCE [LARGE SCALE GENOMIC DNA]</scope>
    <source>
        <strain evidence="1">WasteWater2</strain>
    </source>
</reference>
<gene>
    <name evidence="1" type="ORF">HO173_008664</name>
</gene>
<dbReference type="RefSeq" id="XP_037162542.1">
    <property type="nucleotide sequence ID" value="XM_037310560.1"/>
</dbReference>
<protein>
    <submittedName>
        <fullName evidence="1">Uncharacterized protein</fullName>
    </submittedName>
</protein>
<organism evidence="1 2">
    <name type="scientific">Letharia columbiana</name>
    <dbReference type="NCBI Taxonomy" id="112416"/>
    <lineage>
        <taxon>Eukaryota</taxon>
        <taxon>Fungi</taxon>
        <taxon>Dikarya</taxon>
        <taxon>Ascomycota</taxon>
        <taxon>Pezizomycotina</taxon>
        <taxon>Lecanoromycetes</taxon>
        <taxon>OSLEUM clade</taxon>
        <taxon>Lecanoromycetidae</taxon>
        <taxon>Lecanorales</taxon>
        <taxon>Lecanorineae</taxon>
        <taxon>Parmeliaceae</taxon>
        <taxon>Letharia</taxon>
    </lineage>
</organism>
<dbReference type="Proteomes" id="UP000578531">
    <property type="component" value="Unassembled WGS sequence"/>
</dbReference>